<reference evidence="1" key="1">
    <citation type="submission" date="2022-07" db="EMBL/GenBank/DDBJ databases">
        <title>Tahibacter sp., a new gammaproteobacterium isolated from the silt sample collected at pig farm.</title>
        <authorList>
            <person name="Chen H."/>
        </authorList>
    </citation>
    <scope>NUCLEOTIDE SEQUENCE</scope>
    <source>
        <strain evidence="1">P2K</strain>
    </source>
</reference>
<organism evidence="1 2">
    <name type="scientific">Tahibacter harae</name>
    <dbReference type="NCBI Taxonomy" id="2963937"/>
    <lineage>
        <taxon>Bacteria</taxon>
        <taxon>Pseudomonadati</taxon>
        <taxon>Pseudomonadota</taxon>
        <taxon>Gammaproteobacteria</taxon>
        <taxon>Lysobacterales</taxon>
        <taxon>Rhodanobacteraceae</taxon>
        <taxon>Tahibacter</taxon>
    </lineage>
</organism>
<evidence type="ECO:0000313" key="2">
    <source>
        <dbReference type="Proteomes" id="UP001165498"/>
    </source>
</evidence>
<dbReference type="RefSeq" id="WP_255914762.1">
    <property type="nucleotide sequence ID" value="NZ_JANFQO010000010.1"/>
</dbReference>
<accession>A0ABT1QTG0</accession>
<dbReference type="Proteomes" id="UP001165498">
    <property type="component" value="Unassembled WGS sequence"/>
</dbReference>
<gene>
    <name evidence="1" type="ORF">NM961_12715</name>
</gene>
<dbReference type="EMBL" id="JANFQO010000010">
    <property type="protein sequence ID" value="MCQ4165573.1"/>
    <property type="molecule type" value="Genomic_DNA"/>
</dbReference>
<evidence type="ECO:0000313" key="1">
    <source>
        <dbReference type="EMBL" id="MCQ4165573.1"/>
    </source>
</evidence>
<protein>
    <submittedName>
        <fullName evidence="1">Uncharacterized protein</fullName>
    </submittedName>
</protein>
<sequence length="165" mass="18528">MEADDRNLHRALDRKDPALKVVYRRADELRDDPEQVQIVQAPSLDNDKPHAGLKPVHGLFGSDEWWERIHSRLIRTVHVTGTIRDRAHAGQDSRWGDSVNAFHLEQDDGSVCLESIHAGNKQDREPFRAGARGSCWFALLELKSRPAADGGVNYARTLLEMAVSA</sequence>
<comment type="caution">
    <text evidence="1">The sequence shown here is derived from an EMBL/GenBank/DDBJ whole genome shotgun (WGS) entry which is preliminary data.</text>
</comment>
<proteinExistence type="predicted"/>
<keyword evidence="2" id="KW-1185">Reference proteome</keyword>
<name>A0ABT1QTG0_9GAMM</name>